<dbReference type="GO" id="GO:0005743">
    <property type="term" value="C:mitochondrial inner membrane"/>
    <property type="evidence" value="ECO:0007669"/>
    <property type="project" value="UniProtKB-SubCell"/>
</dbReference>
<dbReference type="GO" id="GO:0006120">
    <property type="term" value="P:mitochondrial electron transport, NADH to ubiquinone"/>
    <property type="evidence" value="ECO:0007669"/>
    <property type="project" value="InterPro"/>
</dbReference>
<dbReference type="InterPro" id="IPR008011">
    <property type="entry name" value="Complex1_LYR_dom"/>
</dbReference>
<keyword evidence="8" id="KW-0679">Respiratory chain</keyword>
<keyword evidence="11" id="KW-0007">Acetylation</keyword>
<evidence type="ECO:0000259" key="16">
    <source>
        <dbReference type="Pfam" id="PF05347"/>
    </source>
</evidence>
<evidence type="ECO:0000256" key="14">
    <source>
        <dbReference type="ARBA" id="ARBA00030192"/>
    </source>
</evidence>
<keyword evidence="17" id="KW-1185">Reference proteome</keyword>
<dbReference type="Pfam" id="PF05347">
    <property type="entry name" value="Complex1_LYR"/>
    <property type="match status" value="1"/>
</dbReference>
<dbReference type="PANTHER" id="PTHR12868:SF0">
    <property type="entry name" value="NADH DEHYDROGENASE [UBIQUINONE] 1 BETA SUBCOMPLEX SUBUNIT 9"/>
    <property type="match status" value="1"/>
</dbReference>
<organism evidence="18">
    <name type="scientific">Thrips palmi</name>
    <name type="common">Melon thrips</name>
    <dbReference type="NCBI Taxonomy" id="161013"/>
    <lineage>
        <taxon>Eukaryota</taxon>
        <taxon>Metazoa</taxon>
        <taxon>Ecdysozoa</taxon>
        <taxon>Arthropoda</taxon>
        <taxon>Hexapoda</taxon>
        <taxon>Insecta</taxon>
        <taxon>Pterygota</taxon>
        <taxon>Neoptera</taxon>
        <taxon>Paraneoptera</taxon>
        <taxon>Thysanoptera</taxon>
        <taxon>Terebrantia</taxon>
        <taxon>Thripoidea</taxon>
        <taxon>Thripidae</taxon>
        <taxon>Thrips</taxon>
    </lineage>
</organism>
<evidence type="ECO:0000256" key="5">
    <source>
        <dbReference type="ARBA" id="ARBA00018684"/>
    </source>
</evidence>
<evidence type="ECO:0000313" key="17">
    <source>
        <dbReference type="Proteomes" id="UP000515158"/>
    </source>
</evidence>
<dbReference type="OrthoDB" id="13598at2759"/>
<dbReference type="InterPro" id="IPR033034">
    <property type="entry name" value="NDUFB9"/>
</dbReference>
<keyword evidence="7" id="KW-0597">Phosphoprotein</keyword>
<evidence type="ECO:0000256" key="13">
    <source>
        <dbReference type="ARBA" id="ARBA00023136"/>
    </source>
</evidence>
<evidence type="ECO:0000256" key="1">
    <source>
        <dbReference type="ARBA" id="ARBA00002920"/>
    </source>
</evidence>
<dbReference type="PANTHER" id="PTHR12868">
    <property type="entry name" value="NADH-UBIQUINONE OXIDOREDUCTASE B22 SUBUNIT"/>
    <property type="match status" value="1"/>
</dbReference>
<evidence type="ECO:0000256" key="6">
    <source>
        <dbReference type="ARBA" id="ARBA00022448"/>
    </source>
</evidence>
<protein>
    <recommendedName>
        <fullName evidence="5">NADH dehydrogenase [ubiquinone] 1 beta subcomplex subunit 9</fullName>
    </recommendedName>
    <alternativeName>
        <fullName evidence="14">Complex I-B22</fullName>
    </alternativeName>
    <alternativeName>
        <fullName evidence="15">NADH-ubiquinone oxidoreductase B22 subunit</fullName>
    </alternativeName>
</protein>
<name>A0A6P8YQN7_THRPL</name>
<dbReference type="InParanoid" id="A0A6P8YQN7"/>
<comment type="function">
    <text evidence="1">Accessory subunit of the mitochondrial membrane respiratory chain NADH dehydrogenase (Complex I), that is believed to be not involved in catalysis. Complex I functions in the transfer of electrons from NADH to the respiratory chain. The immediate electron acceptor for the enzyme is believed to be ubiquinone.</text>
</comment>
<keyword evidence="12" id="KW-0496">Mitochondrion</keyword>
<evidence type="ECO:0000256" key="7">
    <source>
        <dbReference type="ARBA" id="ARBA00022553"/>
    </source>
</evidence>
<accession>A0A6P8YQN7</accession>
<comment type="subcellular location">
    <subcellularLocation>
        <location evidence="2">Mitochondrion inner membrane</location>
        <topology evidence="2">Peripheral membrane protein</topology>
        <orientation evidence="2">Matrix side</orientation>
    </subcellularLocation>
</comment>
<dbReference type="InterPro" id="IPR045292">
    <property type="entry name" value="Complex1_LYR_NDUFB9_LYRM3"/>
</dbReference>
<keyword evidence="9" id="KW-0999">Mitochondrion inner membrane</keyword>
<evidence type="ECO:0000256" key="10">
    <source>
        <dbReference type="ARBA" id="ARBA00022982"/>
    </source>
</evidence>
<gene>
    <name evidence="18" type="primary">LOC117644356</name>
</gene>
<dbReference type="KEGG" id="tpal:117644356"/>
<evidence type="ECO:0000256" key="2">
    <source>
        <dbReference type="ARBA" id="ARBA00004443"/>
    </source>
</evidence>
<comment type="similarity">
    <text evidence="3">Belongs to the complex I LYR family.</text>
</comment>
<evidence type="ECO:0000313" key="18">
    <source>
        <dbReference type="RefSeq" id="XP_034239625.1"/>
    </source>
</evidence>
<evidence type="ECO:0000256" key="9">
    <source>
        <dbReference type="ARBA" id="ARBA00022792"/>
    </source>
</evidence>
<evidence type="ECO:0000256" key="8">
    <source>
        <dbReference type="ARBA" id="ARBA00022660"/>
    </source>
</evidence>
<sequence>MSVPMEVITHTRRVCSLYKKLCRNTQAWYHERPLYRYHVTMLRAEFDKHKDEKDMAKAMKWVEKAEAKLKAEQHYAPVIFPYSPGGVAYLRNVHIPDVAVDFWDPVEKAFYPEYFATREQRKKEYIDLWQKKYGKVDPKDYEVHH</sequence>
<evidence type="ECO:0000256" key="15">
    <source>
        <dbReference type="ARBA" id="ARBA00032528"/>
    </source>
</evidence>
<dbReference type="RefSeq" id="XP_034239625.1">
    <property type="nucleotide sequence ID" value="XM_034383734.1"/>
</dbReference>
<keyword evidence="6" id="KW-0813">Transport</keyword>
<dbReference type="CTD" id="34747"/>
<comment type="subunit">
    <text evidence="4">Mammalian complex I is composed of 45 different subunits.</text>
</comment>
<dbReference type="Proteomes" id="UP000515158">
    <property type="component" value="Unplaced"/>
</dbReference>
<dbReference type="AlphaFoldDB" id="A0A6P8YQN7"/>
<reference evidence="18" key="1">
    <citation type="submission" date="2025-08" db="UniProtKB">
        <authorList>
            <consortium name="RefSeq"/>
        </authorList>
    </citation>
    <scope>IDENTIFICATION</scope>
    <source>
        <tissue evidence="18">Total insect</tissue>
    </source>
</reference>
<feature type="domain" description="Complex 1 LYR protein" evidence="16">
    <location>
        <begin position="12"/>
        <end position="70"/>
    </location>
</feature>
<evidence type="ECO:0000256" key="4">
    <source>
        <dbReference type="ARBA" id="ARBA00011790"/>
    </source>
</evidence>
<dbReference type="CDD" id="cd20263">
    <property type="entry name" value="Complex1_LYR_NDUFB9_LYRM3"/>
    <property type="match status" value="1"/>
</dbReference>
<dbReference type="GeneID" id="117644356"/>
<keyword evidence="13" id="KW-0472">Membrane</keyword>
<keyword evidence="10" id="KW-0249">Electron transport</keyword>
<evidence type="ECO:0000256" key="11">
    <source>
        <dbReference type="ARBA" id="ARBA00022990"/>
    </source>
</evidence>
<dbReference type="FunCoup" id="A0A6P8YQN7">
    <property type="interactions" value="1248"/>
</dbReference>
<proteinExistence type="inferred from homology"/>
<evidence type="ECO:0000256" key="12">
    <source>
        <dbReference type="ARBA" id="ARBA00023128"/>
    </source>
</evidence>
<evidence type="ECO:0000256" key="3">
    <source>
        <dbReference type="ARBA" id="ARBA00009508"/>
    </source>
</evidence>